<organism evidence="2 3">
    <name type="scientific">Virgisporangium aurantiacum</name>
    <dbReference type="NCBI Taxonomy" id="175570"/>
    <lineage>
        <taxon>Bacteria</taxon>
        <taxon>Bacillati</taxon>
        <taxon>Actinomycetota</taxon>
        <taxon>Actinomycetes</taxon>
        <taxon>Micromonosporales</taxon>
        <taxon>Micromonosporaceae</taxon>
        <taxon>Virgisporangium</taxon>
    </lineage>
</organism>
<dbReference type="AlphaFoldDB" id="A0A8J4E713"/>
<dbReference type="InterPro" id="IPR029068">
    <property type="entry name" value="Glyas_Bleomycin-R_OHBP_Dase"/>
</dbReference>
<comment type="caution">
    <text evidence="2">The sequence shown here is derived from an EMBL/GenBank/DDBJ whole genome shotgun (WGS) entry which is preliminary data.</text>
</comment>
<dbReference type="InterPro" id="IPR004360">
    <property type="entry name" value="Glyas_Fos-R_dOase_dom"/>
</dbReference>
<dbReference type="InterPro" id="IPR037523">
    <property type="entry name" value="VOC_core"/>
</dbReference>
<dbReference type="PANTHER" id="PTHR33993:SF14">
    <property type="entry name" value="GB|AAF24581.1"/>
    <property type="match status" value="1"/>
</dbReference>
<keyword evidence="3" id="KW-1185">Reference proteome</keyword>
<sequence>MPSWIETEQPDPGAARTFYGELFGWAYEDRPGGYTIARLGGREVAGLIEAGRQPGGEGAGWNTYISVDDADGTVKRVRDTGGRILAEPQEVGPAGRSALCVDPLGARFGLWQPGMRLGVQATNEPGAWNFGNLHTPDPQRSTAFYSTVFGWSLDDVGFATMIRVPGYGDHLASTTDPDIHERQSGVGVPPGFADAVGWLVPGEQGQPAHWHVVFTVADRDASVEIVERSGGTVLSSDKSEWSRTAVVRDPWGAEFTVSQFAPESNG</sequence>
<dbReference type="PROSITE" id="PS51819">
    <property type="entry name" value="VOC"/>
    <property type="match status" value="2"/>
</dbReference>
<dbReference type="EMBL" id="BOPG01000065">
    <property type="protein sequence ID" value="GIJ61392.1"/>
    <property type="molecule type" value="Genomic_DNA"/>
</dbReference>
<feature type="domain" description="VOC" evidence="1">
    <location>
        <begin position="1"/>
        <end position="113"/>
    </location>
</feature>
<dbReference type="InterPro" id="IPR041581">
    <property type="entry name" value="Glyoxalase_6"/>
</dbReference>
<proteinExistence type="predicted"/>
<name>A0A8J4E713_9ACTN</name>
<evidence type="ECO:0000313" key="2">
    <source>
        <dbReference type="EMBL" id="GIJ61392.1"/>
    </source>
</evidence>
<dbReference type="Pfam" id="PF00903">
    <property type="entry name" value="Glyoxalase"/>
    <property type="match status" value="1"/>
</dbReference>
<dbReference type="CDD" id="cd07247">
    <property type="entry name" value="SgaA_N_like"/>
    <property type="match status" value="1"/>
</dbReference>
<dbReference type="Gene3D" id="3.10.180.10">
    <property type="entry name" value="2,3-Dihydroxybiphenyl 1,2-Dioxygenase, domain 1"/>
    <property type="match status" value="2"/>
</dbReference>
<dbReference type="Proteomes" id="UP000612585">
    <property type="component" value="Unassembled WGS sequence"/>
</dbReference>
<accession>A0A8J4E713</accession>
<evidence type="ECO:0000259" key="1">
    <source>
        <dbReference type="PROSITE" id="PS51819"/>
    </source>
</evidence>
<reference evidence="2" key="1">
    <citation type="submission" date="2021-01" db="EMBL/GenBank/DDBJ databases">
        <title>Whole genome shotgun sequence of Virgisporangium aurantiacum NBRC 16421.</title>
        <authorList>
            <person name="Komaki H."/>
            <person name="Tamura T."/>
        </authorList>
    </citation>
    <scope>NUCLEOTIDE SEQUENCE</scope>
    <source>
        <strain evidence="2">NBRC 16421</strain>
    </source>
</reference>
<protein>
    <submittedName>
        <fullName evidence="2">Putative glyoxylase CFP32</fullName>
    </submittedName>
</protein>
<evidence type="ECO:0000313" key="3">
    <source>
        <dbReference type="Proteomes" id="UP000612585"/>
    </source>
</evidence>
<dbReference type="PANTHER" id="PTHR33993">
    <property type="entry name" value="GLYOXALASE-RELATED"/>
    <property type="match status" value="1"/>
</dbReference>
<dbReference type="SUPFAM" id="SSF54593">
    <property type="entry name" value="Glyoxalase/Bleomycin resistance protein/Dihydroxybiphenyl dioxygenase"/>
    <property type="match status" value="2"/>
</dbReference>
<dbReference type="InterPro" id="IPR052164">
    <property type="entry name" value="Anthracycline_SecMetBiosynth"/>
</dbReference>
<feature type="domain" description="VOC" evidence="1">
    <location>
        <begin position="126"/>
        <end position="260"/>
    </location>
</feature>
<dbReference type="Pfam" id="PF18029">
    <property type="entry name" value="Glyoxalase_6"/>
    <property type="match status" value="1"/>
</dbReference>
<gene>
    <name evidence="2" type="primary">cfp32</name>
    <name evidence="2" type="ORF">Vau01_089080</name>
</gene>